<organism evidence="4">
    <name type="scientific">Schistocephalus solidus</name>
    <name type="common">Tapeworm</name>
    <dbReference type="NCBI Taxonomy" id="70667"/>
    <lineage>
        <taxon>Eukaryota</taxon>
        <taxon>Metazoa</taxon>
        <taxon>Spiralia</taxon>
        <taxon>Lophotrochozoa</taxon>
        <taxon>Platyhelminthes</taxon>
        <taxon>Cestoda</taxon>
        <taxon>Eucestoda</taxon>
        <taxon>Diphyllobothriidea</taxon>
        <taxon>Diphyllobothriidae</taxon>
        <taxon>Schistocephalus</taxon>
    </lineage>
</organism>
<accession>A0A183T380</accession>
<gene>
    <name evidence="2" type="ORF">SSLN_LOCUS10928</name>
</gene>
<evidence type="ECO:0000313" key="4">
    <source>
        <dbReference type="WBParaSite" id="SSLN_0001135101-mRNA-1"/>
    </source>
</evidence>
<dbReference type="EMBL" id="UYSU01036178">
    <property type="protein sequence ID" value="VDL97313.1"/>
    <property type="molecule type" value="Genomic_DNA"/>
</dbReference>
<reference evidence="2 3" key="2">
    <citation type="submission" date="2018-11" db="EMBL/GenBank/DDBJ databases">
        <authorList>
            <consortium name="Pathogen Informatics"/>
        </authorList>
    </citation>
    <scope>NUCLEOTIDE SEQUENCE [LARGE SCALE GENOMIC DNA]</scope>
    <source>
        <strain evidence="2 3">NST_G2</strain>
    </source>
</reference>
<feature type="compositionally biased region" description="Low complexity" evidence="1">
    <location>
        <begin position="79"/>
        <end position="97"/>
    </location>
</feature>
<evidence type="ECO:0000313" key="2">
    <source>
        <dbReference type="EMBL" id="VDL97313.1"/>
    </source>
</evidence>
<reference evidence="4" key="1">
    <citation type="submission" date="2016-06" db="UniProtKB">
        <authorList>
            <consortium name="WormBaseParasite"/>
        </authorList>
    </citation>
    <scope>IDENTIFICATION</scope>
</reference>
<evidence type="ECO:0000313" key="3">
    <source>
        <dbReference type="Proteomes" id="UP000275846"/>
    </source>
</evidence>
<name>A0A183T380_SCHSO</name>
<proteinExistence type="predicted"/>
<feature type="compositionally biased region" description="Pro residues" evidence="1">
    <location>
        <begin position="161"/>
        <end position="174"/>
    </location>
</feature>
<feature type="region of interest" description="Disordered" evidence="1">
    <location>
        <begin position="129"/>
        <end position="175"/>
    </location>
</feature>
<sequence>MGNFPPEVWHILAPASGSLNVPQLTQMAKQLMKLPSMAKQQPATLLTSPVPSVSPLSHLKDELAQLAGQVASLQEPTASSSRSQPSSTAWPAQSSSSRPTSAATCWYHITFGAKARRYISPYSFVSQQSKRTFEERRSSTSNAEVTSVGHLKAADPDTPPDEPCSPLPPAPAPPSSSIRTYVVLIPSPPNCDQPPKLDEDILTVVVQRCPPYAPEKGGAATDFLSGKRWEVWESDIPGVEARTEPETLTWLGPPVVTVAQDVTAGKSLAARSHRSTHHLYEANGASKCFLCGASPN</sequence>
<dbReference type="WBParaSite" id="SSLN_0001135101-mRNA-1">
    <property type="protein sequence ID" value="SSLN_0001135101-mRNA-1"/>
    <property type="gene ID" value="SSLN_0001135101"/>
</dbReference>
<dbReference type="AlphaFoldDB" id="A0A183T380"/>
<evidence type="ECO:0000256" key="1">
    <source>
        <dbReference type="SAM" id="MobiDB-lite"/>
    </source>
</evidence>
<feature type="region of interest" description="Disordered" evidence="1">
    <location>
        <begin position="71"/>
        <end position="99"/>
    </location>
</feature>
<dbReference type="Proteomes" id="UP000275846">
    <property type="component" value="Unassembled WGS sequence"/>
</dbReference>
<keyword evidence="3" id="KW-1185">Reference proteome</keyword>
<protein>
    <submittedName>
        <fullName evidence="4">Integrase core domain containing protein</fullName>
    </submittedName>
</protein>